<evidence type="ECO:0000256" key="2">
    <source>
        <dbReference type="ARBA" id="ARBA00022475"/>
    </source>
</evidence>
<evidence type="ECO:0000256" key="6">
    <source>
        <dbReference type="SAM" id="Phobius"/>
    </source>
</evidence>
<evidence type="ECO:0000313" key="7">
    <source>
        <dbReference type="EMBL" id="SDJ28400.1"/>
    </source>
</evidence>
<feature type="transmembrane region" description="Helical" evidence="6">
    <location>
        <begin position="34"/>
        <end position="51"/>
    </location>
</feature>
<keyword evidence="8" id="KW-1185">Reference proteome</keyword>
<reference evidence="8" key="1">
    <citation type="submission" date="2016-10" db="EMBL/GenBank/DDBJ databases">
        <authorList>
            <person name="Varghese N."/>
            <person name="Submissions S."/>
        </authorList>
    </citation>
    <scope>NUCLEOTIDE SEQUENCE [LARGE SCALE GENOMIC DNA]</scope>
    <source>
        <strain evidence="8">DSM 4771</strain>
    </source>
</reference>
<dbReference type="RefSeq" id="WP_245688116.1">
    <property type="nucleotide sequence ID" value="NZ_FNEV01000003.1"/>
</dbReference>
<gene>
    <name evidence="7" type="ORF">SAMN04490247_1454</name>
</gene>
<dbReference type="Proteomes" id="UP000199225">
    <property type="component" value="Unassembled WGS sequence"/>
</dbReference>
<comment type="subcellular location">
    <subcellularLocation>
        <location evidence="1">Cell membrane</location>
        <topology evidence="1">Multi-pass membrane protein</topology>
    </subcellularLocation>
</comment>
<keyword evidence="2" id="KW-1003">Cell membrane</keyword>
<dbReference type="GO" id="GO:0005886">
    <property type="term" value="C:plasma membrane"/>
    <property type="evidence" value="ECO:0007669"/>
    <property type="project" value="UniProtKB-SubCell"/>
</dbReference>
<keyword evidence="3 6" id="KW-0812">Transmembrane</keyword>
<evidence type="ECO:0000256" key="5">
    <source>
        <dbReference type="ARBA" id="ARBA00023136"/>
    </source>
</evidence>
<dbReference type="AlphaFoldDB" id="A0A1G8SIB6"/>
<proteinExistence type="predicted"/>
<accession>A0A1G8SIB6</accession>
<dbReference type="InterPro" id="IPR039072">
    <property type="entry name" value="ATP_synth_I_Bacilli"/>
</dbReference>
<feature type="transmembrane region" description="Helical" evidence="6">
    <location>
        <begin position="97"/>
        <end position="117"/>
    </location>
</feature>
<dbReference type="Pfam" id="PF03899">
    <property type="entry name" value="ATP-synt_I"/>
    <property type="match status" value="1"/>
</dbReference>
<evidence type="ECO:0000256" key="1">
    <source>
        <dbReference type="ARBA" id="ARBA00004651"/>
    </source>
</evidence>
<evidence type="ECO:0000256" key="3">
    <source>
        <dbReference type="ARBA" id="ARBA00022692"/>
    </source>
</evidence>
<sequence>MKDYDVMATRQRKWMFYLLALLVLLWGLTPWKAFFLGTLLGSVLSFYNLWLMQRKMKQLGEAAAANRTMKGIGTFTRLASGALAVVIALQFEEYFHLIGVVLGLMAATVVIFIDAFINSSKDSTMEER</sequence>
<evidence type="ECO:0000256" key="4">
    <source>
        <dbReference type="ARBA" id="ARBA00022989"/>
    </source>
</evidence>
<dbReference type="InterPro" id="IPR005598">
    <property type="entry name" value="ATP_synth_I"/>
</dbReference>
<dbReference type="PANTHER" id="PTHR40035">
    <property type="entry name" value="ATP SYNTHASE PROTEIN I"/>
    <property type="match status" value="1"/>
</dbReference>
<feature type="transmembrane region" description="Helical" evidence="6">
    <location>
        <begin position="12"/>
        <end position="28"/>
    </location>
</feature>
<keyword evidence="4 6" id="KW-1133">Transmembrane helix</keyword>
<dbReference type="STRING" id="86666.SAMN04490247_1454"/>
<keyword evidence="5 6" id="KW-0472">Membrane</keyword>
<feature type="transmembrane region" description="Helical" evidence="6">
    <location>
        <begin position="72"/>
        <end position="91"/>
    </location>
</feature>
<dbReference type="EMBL" id="FNEV01000003">
    <property type="protein sequence ID" value="SDJ28400.1"/>
    <property type="molecule type" value="Genomic_DNA"/>
</dbReference>
<evidence type="ECO:0000313" key="8">
    <source>
        <dbReference type="Proteomes" id="UP000199225"/>
    </source>
</evidence>
<organism evidence="7 8">
    <name type="scientific">Salimicrobium halophilum</name>
    <dbReference type="NCBI Taxonomy" id="86666"/>
    <lineage>
        <taxon>Bacteria</taxon>
        <taxon>Bacillati</taxon>
        <taxon>Bacillota</taxon>
        <taxon>Bacilli</taxon>
        <taxon>Bacillales</taxon>
        <taxon>Bacillaceae</taxon>
        <taxon>Salimicrobium</taxon>
    </lineage>
</organism>
<dbReference type="PANTHER" id="PTHR40035:SF1">
    <property type="entry name" value="ATP SYNTHASE PROTEIN I"/>
    <property type="match status" value="1"/>
</dbReference>
<name>A0A1G8SIB6_9BACI</name>
<protein>
    <submittedName>
        <fullName evidence="7">ATP synthase protein I</fullName>
    </submittedName>
</protein>